<accession>A0AA40FSI6</accession>
<comment type="caution">
    <text evidence="1">The sequence shown here is derived from an EMBL/GenBank/DDBJ whole genome shotgun (WGS) entry which is preliminary data.</text>
</comment>
<dbReference type="EMBL" id="JAHYIQ010000018">
    <property type="protein sequence ID" value="KAK1124494.1"/>
    <property type="molecule type" value="Genomic_DNA"/>
</dbReference>
<sequence length="110" mass="12858">MTPLPNIPPALNALRSKLNTRVYYGKITDSYYRYSWQWWQVFVLQHHHGAYLKTLRSGRPPFMPLLQLIEIIGLPSLSKMLLHGLKQLKPTQVISFDVGDVRIWERGERA</sequence>
<gene>
    <name evidence="1" type="ORF">K0M31_006845</name>
</gene>
<dbReference type="AlphaFoldDB" id="A0AA40FSI6"/>
<keyword evidence="2" id="KW-1185">Reference proteome</keyword>
<proteinExistence type="predicted"/>
<evidence type="ECO:0000313" key="1">
    <source>
        <dbReference type="EMBL" id="KAK1124494.1"/>
    </source>
</evidence>
<dbReference type="Proteomes" id="UP001177670">
    <property type="component" value="Unassembled WGS sequence"/>
</dbReference>
<name>A0AA40FSI6_9HYME</name>
<protein>
    <submittedName>
        <fullName evidence="1">Uncharacterized protein</fullName>
    </submittedName>
</protein>
<organism evidence="1 2">
    <name type="scientific">Melipona bicolor</name>
    <dbReference type="NCBI Taxonomy" id="60889"/>
    <lineage>
        <taxon>Eukaryota</taxon>
        <taxon>Metazoa</taxon>
        <taxon>Ecdysozoa</taxon>
        <taxon>Arthropoda</taxon>
        <taxon>Hexapoda</taxon>
        <taxon>Insecta</taxon>
        <taxon>Pterygota</taxon>
        <taxon>Neoptera</taxon>
        <taxon>Endopterygota</taxon>
        <taxon>Hymenoptera</taxon>
        <taxon>Apocrita</taxon>
        <taxon>Aculeata</taxon>
        <taxon>Apoidea</taxon>
        <taxon>Anthophila</taxon>
        <taxon>Apidae</taxon>
        <taxon>Melipona</taxon>
    </lineage>
</organism>
<evidence type="ECO:0000313" key="2">
    <source>
        <dbReference type="Proteomes" id="UP001177670"/>
    </source>
</evidence>
<reference evidence="1" key="1">
    <citation type="submission" date="2021-10" db="EMBL/GenBank/DDBJ databases">
        <title>Melipona bicolor Genome sequencing and assembly.</title>
        <authorList>
            <person name="Araujo N.S."/>
            <person name="Arias M.C."/>
        </authorList>
    </citation>
    <scope>NUCLEOTIDE SEQUENCE</scope>
    <source>
        <strain evidence="1">USP_2M_L1-L4_2017</strain>
        <tissue evidence="1">Whole body</tissue>
    </source>
</reference>